<protein>
    <recommendedName>
        <fullName evidence="7">ANK_REP_REGION domain-containing protein</fullName>
    </recommendedName>
</protein>
<sequence>MDAESLYASFLAEVGQANDSKCGSSPKRARVHQESERPTAADTLRKAAFHGQLSQVRQLLQGLDCVERLLLIDAAEADGLTALHLAAIAGHEAVCRALLDGRADVDAHSKTRDTALMWAAHQGRGSLCRLLLSHGADTTLKNCSGQTAASWLHLQSWHYIHTRA</sequence>
<keyword evidence="1" id="KW-0677">Repeat</keyword>
<evidence type="ECO:0000256" key="4">
    <source>
        <dbReference type="SAM" id="MobiDB-lite"/>
    </source>
</evidence>
<dbReference type="PROSITE" id="PS50088">
    <property type="entry name" value="ANK_REPEAT"/>
    <property type="match status" value="2"/>
</dbReference>
<proteinExistence type="predicted"/>
<feature type="repeat" description="ANK" evidence="3">
    <location>
        <begin position="111"/>
        <end position="143"/>
    </location>
</feature>
<gene>
    <name evidence="5" type="ORF">EVOR1521_LOCUS5130</name>
</gene>
<name>A0AA36HVP9_9DINO</name>
<dbReference type="SMART" id="SM00248">
    <property type="entry name" value="ANK"/>
    <property type="match status" value="2"/>
</dbReference>
<dbReference type="PROSITE" id="PS50297">
    <property type="entry name" value="ANK_REP_REGION"/>
    <property type="match status" value="2"/>
</dbReference>
<dbReference type="SUPFAM" id="SSF48403">
    <property type="entry name" value="Ankyrin repeat"/>
    <property type="match status" value="1"/>
</dbReference>
<dbReference type="Gene3D" id="1.25.40.20">
    <property type="entry name" value="Ankyrin repeat-containing domain"/>
    <property type="match status" value="1"/>
</dbReference>
<evidence type="ECO:0000256" key="3">
    <source>
        <dbReference type="PROSITE-ProRule" id="PRU00023"/>
    </source>
</evidence>
<dbReference type="AlphaFoldDB" id="A0AA36HVP9"/>
<reference evidence="5" key="1">
    <citation type="submission" date="2023-08" db="EMBL/GenBank/DDBJ databases">
        <authorList>
            <person name="Chen Y."/>
            <person name="Shah S."/>
            <person name="Dougan E. K."/>
            <person name="Thang M."/>
            <person name="Chan C."/>
        </authorList>
    </citation>
    <scope>NUCLEOTIDE SEQUENCE</scope>
</reference>
<comment type="caution">
    <text evidence="5">The sequence shown here is derived from an EMBL/GenBank/DDBJ whole genome shotgun (WGS) entry which is preliminary data.</text>
</comment>
<organism evidence="5 6">
    <name type="scientific">Effrenium voratum</name>
    <dbReference type="NCBI Taxonomy" id="2562239"/>
    <lineage>
        <taxon>Eukaryota</taxon>
        <taxon>Sar</taxon>
        <taxon>Alveolata</taxon>
        <taxon>Dinophyceae</taxon>
        <taxon>Suessiales</taxon>
        <taxon>Symbiodiniaceae</taxon>
        <taxon>Effrenium</taxon>
    </lineage>
</organism>
<dbReference type="InterPro" id="IPR002110">
    <property type="entry name" value="Ankyrin_rpt"/>
</dbReference>
<dbReference type="EMBL" id="CAUJNA010000351">
    <property type="protein sequence ID" value="CAJ1375951.1"/>
    <property type="molecule type" value="Genomic_DNA"/>
</dbReference>
<dbReference type="PANTHER" id="PTHR24198:SF165">
    <property type="entry name" value="ANKYRIN REPEAT-CONTAINING PROTEIN-RELATED"/>
    <property type="match status" value="1"/>
</dbReference>
<evidence type="ECO:0000313" key="5">
    <source>
        <dbReference type="EMBL" id="CAJ1375951.1"/>
    </source>
</evidence>
<evidence type="ECO:0000256" key="1">
    <source>
        <dbReference type="ARBA" id="ARBA00022737"/>
    </source>
</evidence>
<dbReference type="PANTHER" id="PTHR24198">
    <property type="entry name" value="ANKYRIN REPEAT AND PROTEIN KINASE DOMAIN-CONTAINING PROTEIN"/>
    <property type="match status" value="1"/>
</dbReference>
<evidence type="ECO:0000313" key="6">
    <source>
        <dbReference type="Proteomes" id="UP001178507"/>
    </source>
</evidence>
<feature type="region of interest" description="Disordered" evidence="4">
    <location>
        <begin position="18"/>
        <end position="38"/>
    </location>
</feature>
<dbReference type="Pfam" id="PF12796">
    <property type="entry name" value="Ank_2"/>
    <property type="match status" value="1"/>
</dbReference>
<keyword evidence="6" id="KW-1185">Reference proteome</keyword>
<feature type="repeat" description="ANK" evidence="3">
    <location>
        <begin position="78"/>
        <end position="110"/>
    </location>
</feature>
<keyword evidence="2 3" id="KW-0040">ANK repeat</keyword>
<dbReference type="Proteomes" id="UP001178507">
    <property type="component" value="Unassembled WGS sequence"/>
</dbReference>
<evidence type="ECO:0000256" key="2">
    <source>
        <dbReference type="ARBA" id="ARBA00023043"/>
    </source>
</evidence>
<evidence type="ECO:0008006" key="7">
    <source>
        <dbReference type="Google" id="ProtNLM"/>
    </source>
</evidence>
<accession>A0AA36HVP9</accession>
<dbReference type="InterPro" id="IPR036770">
    <property type="entry name" value="Ankyrin_rpt-contain_sf"/>
</dbReference>
<dbReference type="PRINTS" id="PR01415">
    <property type="entry name" value="ANKYRIN"/>
</dbReference>